<dbReference type="PROSITE" id="PS50995">
    <property type="entry name" value="HTH_MARR_2"/>
    <property type="match status" value="1"/>
</dbReference>
<dbReference type="EMBL" id="JBHTIL010000001">
    <property type="protein sequence ID" value="MFD0925507.1"/>
    <property type="molecule type" value="Genomic_DNA"/>
</dbReference>
<dbReference type="SMART" id="SM00347">
    <property type="entry name" value="HTH_MARR"/>
    <property type="match status" value="1"/>
</dbReference>
<feature type="domain" description="HTH marR-type" evidence="1">
    <location>
        <begin position="23"/>
        <end position="155"/>
    </location>
</feature>
<dbReference type="RefSeq" id="WP_253646549.1">
    <property type="nucleotide sequence ID" value="NZ_BAAAMO010000002.1"/>
</dbReference>
<proteinExistence type="predicted"/>
<dbReference type="SUPFAM" id="SSF46785">
    <property type="entry name" value="Winged helix' DNA-binding domain"/>
    <property type="match status" value="1"/>
</dbReference>
<name>A0ABW3G640_9NOCA</name>
<comment type="caution">
    <text evidence="2">The sequence shown here is derived from an EMBL/GenBank/DDBJ whole genome shotgun (WGS) entry which is preliminary data.</text>
</comment>
<dbReference type="Proteomes" id="UP001597068">
    <property type="component" value="Unassembled WGS sequence"/>
</dbReference>
<organism evidence="2 3">
    <name type="scientific">Williamsia deligens</name>
    <dbReference type="NCBI Taxonomy" id="321325"/>
    <lineage>
        <taxon>Bacteria</taxon>
        <taxon>Bacillati</taxon>
        <taxon>Actinomycetota</taxon>
        <taxon>Actinomycetes</taxon>
        <taxon>Mycobacteriales</taxon>
        <taxon>Nocardiaceae</taxon>
        <taxon>Williamsia</taxon>
    </lineage>
</organism>
<dbReference type="Gene3D" id="1.10.10.10">
    <property type="entry name" value="Winged helix-like DNA-binding domain superfamily/Winged helix DNA-binding domain"/>
    <property type="match status" value="1"/>
</dbReference>
<protein>
    <submittedName>
        <fullName evidence="2">MarR family winged helix-turn-helix transcriptional regulator</fullName>
    </submittedName>
</protein>
<sequence length="159" mass="17165">MDDENSGAAAPTGPLDDRELRVWKALARSLVVIPRTLDGDLRQQSQMTLGDYQVLVMLSEAPDRRSRMSDLASAVGLSASRMTRLVDALRRRGWVGKERDGCDRRGAIAVLTDDGLTALEQAYPAHLASVRRHVMAALDGVDLEALAEALETMAGGPVP</sequence>
<dbReference type="InterPro" id="IPR036390">
    <property type="entry name" value="WH_DNA-bd_sf"/>
</dbReference>
<gene>
    <name evidence="2" type="ORF">ACFQ04_07125</name>
</gene>
<dbReference type="PRINTS" id="PR00598">
    <property type="entry name" value="HTHMARR"/>
</dbReference>
<accession>A0ABW3G640</accession>
<dbReference type="InterPro" id="IPR000835">
    <property type="entry name" value="HTH_MarR-typ"/>
</dbReference>
<dbReference type="Pfam" id="PF12802">
    <property type="entry name" value="MarR_2"/>
    <property type="match status" value="1"/>
</dbReference>
<dbReference type="PANTHER" id="PTHR33164">
    <property type="entry name" value="TRANSCRIPTIONAL REGULATOR, MARR FAMILY"/>
    <property type="match status" value="1"/>
</dbReference>
<evidence type="ECO:0000313" key="3">
    <source>
        <dbReference type="Proteomes" id="UP001597068"/>
    </source>
</evidence>
<dbReference type="InterPro" id="IPR039422">
    <property type="entry name" value="MarR/SlyA-like"/>
</dbReference>
<keyword evidence="3" id="KW-1185">Reference proteome</keyword>
<reference evidence="3" key="1">
    <citation type="journal article" date="2019" name="Int. J. Syst. Evol. Microbiol.">
        <title>The Global Catalogue of Microorganisms (GCM) 10K type strain sequencing project: providing services to taxonomists for standard genome sequencing and annotation.</title>
        <authorList>
            <consortium name="The Broad Institute Genomics Platform"/>
            <consortium name="The Broad Institute Genome Sequencing Center for Infectious Disease"/>
            <person name="Wu L."/>
            <person name="Ma J."/>
        </authorList>
    </citation>
    <scope>NUCLEOTIDE SEQUENCE [LARGE SCALE GENOMIC DNA]</scope>
    <source>
        <strain evidence="3">CCUG 50873</strain>
    </source>
</reference>
<evidence type="ECO:0000259" key="1">
    <source>
        <dbReference type="PROSITE" id="PS50995"/>
    </source>
</evidence>
<dbReference type="PANTHER" id="PTHR33164:SF99">
    <property type="entry name" value="MARR FAMILY REGULATORY PROTEIN"/>
    <property type="match status" value="1"/>
</dbReference>
<evidence type="ECO:0000313" key="2">
    <source>
        <dbReference type="EMBL" id="MFD0925507.1"/>
    </source>
</evidence>
<dbReference type="InterPro" id="IPR036388">
    <property type="entry name" value="WH-like_DNA-bd_sf"/>
</dbReference>